<protein>
    <submittedName>
        <fullName evidence="2">Uncharacterized protein</fullName>
    </submittedName>
</protein>
<reference evidence="2" key="1">
    <citation type="submission" date="2019-08" db="EMBL/GenBank/DDBJ databases">
        <authorList>
            <person name="Kucharzyk K."/>
            <person name="Murdoch R.W."/>
            <person name="Higgins S."/>
            <person name="Loffler F."/>
        </authorList>
    </citation>
    <scope>NUCLEOTIDE SEQUENCE</scope>
</reference>
<evidence type="ECO:0000313" key="2">
    <source>
        <dbReference type="EMBL" id="MPM90056.1"/>
    </source>
</evidence>
<name>A0A645DL59_9ZZZZ</name>
<gene>
    <name evidence="2" type="ORF">SDC9_137172</name>
</gene>
<sequence length="79" mass="8991">MIIFIQLPKDNGMIKPDPVSQLIVGSFYALAITDIVVFLQQPRPVVFIIKGMIYVCGMHIFIQDDIRFPFPQRIGIKQG</sequence>
<dbReference type="EMBL" id="VSSQ01037381">
    <property type="protein sequence ID" value="MPM90056.1"/>
    <property type="molecule type" value="Genomic_DNA"/>
</dbReference>
<feature type="transmembrane region" description="Helical" evidence="1">
    <location>
        <begin position="21"/>
        <end position="39"/>
    </location>
</feature>
<comment type="caution">
    <text evidence="2">The sequence shown here is derived from an EMBL/GenBank/DDBJ whole genome shotgun (WGS) entry which is preliminary data.</text>
</comment>
<dbReference type="AlphaFoldDB" id="A0A645DL59"/>
<organism evidence="2">
    <name type="scientific">bioreactor metagenome</name>
    <dbReference type="NCBI Taxonomy" id="1076179"/>
    <lineage>
        <taxon>unclassified sequences</taxon>
        <taxon>metagenomes</taxon>
        <taxon>ecological metagenomes</taxon>
    </lineage>
</organism>
<keyword evidence="1" id="KW-1133">Transmembrane helix</keyword>
<accession>A0A645DL59</accession>
<keyword evidence="1" id="KW-0812">Transmembrane</keyword>
<keyword evidence="1" id="KW-0472">Membrane</keyword>
<proteinExistence type="predicted"/>
<feature type="transmembrane region" description="Helical" evidence="1">
    <location>
        <begin position="45"/>
        <end position="62"/>
    </location>
</feature>
<evidence type="ECO:0000256" key="1">
    <source>
        <dbReference type="SAM" id="Phobius"/>
    </source>
</evidence>